<accession>A3MV92</accession>
<evidence type="ECO:0000256" key="5">
    <source>
        <dbReference type="ARBA" id="ARBA00022777"/>
    </source>
</evidence>
<keyword evidence="6 7" id="KW-0067">ATP-binding</keyword>
<organism evidence="8 9">
    <name type="scientific">Pyrobaculum calidifontis (strain DSM 21063 / JCM 11548 / VA1)</name>
    <dbReference type="NCBI Taxonomy" id="410359"/>
    <lineage>
        <taxon>Archaea</taxon>
        <taxon>Thermoproteota</taxon>
        <taxon>Thermoprotei</taxon>
        <taxon>Thermoproteales</taxon>
        <taxon>Thermoproteaceae</taxon>
        <taxon>Pyrobaculum</taxon>
    </lineage>
</organism>
<evidence type="ECO:0000313" key="8">
    <source>
        <dbReference type="EMBL" id="ABO08559.1"/>
    </source>
</evidence>
<keyword evidence="5 7" id="KW-0418">Kinase</keyword>
<dbReference type="AlphaFoldDB" id="A3MV92"/>
<dbReference type="Gene3D" id="3.40.50.300">
    <property type="entry name" value="P-loop containing nucleotide triphosphate hydrolases"/>
    <property type="match status" value="1"/>
</dbReference>
<keyword evidence="9" id="KW-1185">Reference proteome</keyword>
<dbReference type="HAMAP" id="MF_00039">
    <property type="entry name" value="Adenylate_kinase_AK6"/>
    <property type="match status" value="1"/>
</dbReference>
<dbReference type="OrthoDB" id="8730at2157"/>
<dbReference type="GO" id="GO:0006364">
    <property type="term" value="P:rRNA processing"/>
    <property type="evidence" value="ECO:0007669"/>
    <property type="project" value="UniProtKB-KW"/>
</dbReference>
<evidence type="ECO:0000256" key="7">
    <source>
        <dbReference type="HAMAP-Rule" id="MF_00039"/>
    </source>
</evidence>
<evidence type="ECO:0000256" key="4">
    <source>
        <dbReference type="ARBA" id="ARBA00022741"/>
    </source>
</evidence>
<dbReference type="InterPro" id="IPR027417">
    <property type="entry name" value="P-loop_NTPase"/>
</dbReference>
<dbReference type="KEGG" id="pcl:Pcal_1134"/>
<dbReference type="SUPFAM" id="SSF52540">
    <property type="entry name" value="P-loop containing nucleoside triphosphate hydrolases"/>
    <property type="match status" value="1"/>
</dbReference>
<keyword evidence="2 7" id="KW-0698">rRNA processing</keyword>
<feature type="region of interest" description="LID" evidence="7">
    <location>
        <begin position="109"/>
        <end position="119"/>
    </location>
</feature>
<dbReference type="PANTHER" id="PTHR12595">
    <property type="entry name" value="POS9-ACTIVATING FACTOR FAP7-RELATED"/>
    <property type="match status" value="1"/>
</dbReference>
<dbReference type="PANTHER" id="PTHR12595:SF0">
    <property type="entry name" value="ADENYLATE KINASE ISOENZYME 6"/>
    <property type="match status" value="1"/>
</dbReference>
<keyword evidence="4 7" id="KW-0547">Nucleotide-binding</keyword>
<dbReference type="Pfam" id="PF13238">
    <property type="entry name" value="AAA_18"/>
    <property type="match status" value="1"/>
</dbReference>
<dbReference type="GO" id="GO:0016887">
    <property type="term" value="F:ATP hydrolysis activity"/>
    <property type="evidence" value="ECO:0007669"/>
    <property type="project" value="InterPro"/>
</dbReference>
<comment type="similarity">
    <text evidence="7">Belongs to the adenylate kinase family. AK6 subfamily.</text>
</comment>
<comment type="catalytic activity">
    <reaction evidence="7">
        <text>ATP + H2O = ADP + phosphate + H(+)</text>
        <dbReference type="Rhea" id="RHEA:13065"/>
        <dbReference type="ChEBI" id="CHEBI:15377"/>
        <dbReference type="ChEBI" id="CHEBI:15378"/>
        <dbReference type="ChEBI" id="CHEBI:30616"/>
        <dbReference type="ChEBI" id="CHEBI:43474"/>
        <dbReference type="ChEBI" id="CHEBI:456216"/>
    </reaction>
</comment>
<dbReference type="EMBL" id="CP000561">
    <property type="protein sequence ID" value="ABO08559.1"/>
    <property type="molecule type" value="Genomic_DNA"/>
</dbReference>
<sequence>MTLGGQGPRVFITGTPGVGKTTQCKRLAPLLHTECISLGEALLSSPYVKYVPHLDTYEIVDMEKAKRYVKPLLSKGRVLETHVVELVDDVDVVFVLRKAPDVLYAELAKRGWPTRKVVENVWAEILDVVYVAARERWGKVFQIDVTRRSPEETSALLMKCLSGECVDEEVDWLSYAERSGFLDFIERLSRSEGLS</sequence>
<proteinExistence type="inferred from homology"/>
<comment type="function">
    <text evidence="7">Broad-specificity nucleoside monophosphate (NMP) kinase that catalyzes the reversible transfer of the terminal phosphate group between nucleoside triphosphates and monophosphates. Has also ATPase activity. Involved in the late maturation steps of the 30S ribosomal particles, specifically 16S rRNA maturation. While NMP activity is not required for ribosome maturation, ATPase activity is. Associates transiently with small ribosomal subunit protein uS11. ATP hydrolysis breaks the interaction with uS11. May temporarily remove uS11 from the ribosome to enable a conformational change of the ribosomal RNA that is needed for the final maturation step of the small ribosomal subunit.</text>
</comment>
<feature type="binding site" evidence="7">
    <location>
        <position position="20"/>
    </location>
    <ligand>
        <name>ATP</name>
        <dbReference type="ChEBI" id="CHEBI:30616"/>
    </ligand>
</feature>
<evidence type="ECO:0000256" key="3">
    <source>
        <dbReference type="ARBA" id="ARBA00022679"/>
    </source>
</evidence>
<protein>
    <recommendedName>
        <fullName evidence="7">Putative adenylate kinase</fullName>
        <shortName evidence="7">AK</shortName>
        <ecNumber evidence="7">2.7.4.3</ecNumber>
    </recommendedName>
    <alternativeName>
        <fullName evidence="7">ATP-AMP transphosphorylase</fullName>
    </alternativeName>
</protein>
<feature type="binding site" evidence="7">
    <location>
        <position position="110"/>
    </location>
    <ligand>
        <name>ATP</name>
        <dbReference type="ChEBI" id="CHEBI:30616"/>
    </ligand>
</feature>
<keyword evidence="1 7" id="KW-0690">Ribosome biogenesis</keyword>
<comment type="subunit">
    <text evidence="7">Interacts with uS11. Not a structural component of 40S pre-ribosomes, but transiently interacts with them by binding to uS11.</text>
</comment>
<evidence type="ECO:0000313" key="9">
    <source>
        <dbReference type="Proteomes" id="UP000001431"/>
    </source>
</evidence>
<dbReference type="GO" id="GO:0005524">
    <property type="term" value="F:ATP binding"/>
    <property type="evidence" value="ECO:0007669"/>
    <property type="project" value="UniProtKB-UniRule"/>
</dbReference>
<dbReference type="STRING" id="410359.Pcal_1134"/>
<evidence type="ECO:0000256" key="6">
    <source>
        <dbReference type="ARBA" id="ARBA00022840"/>
    </source>
</evidence>
<dbReference type="EC" id="2.7.4.3" evidence="7"/>
<name>A3MV92_PYRCJ</name>
<dbReference type="GO" id="GO:0042274">
    <property type="term" value="P:ribosomal small subunit biogenesis"/>
    <property type="evidence" value="ECO:0007669"/>
    <property type="project" value="UniProtKB-UniRule"/>
</dbReference>
<dbReference type="Proteomes" id="UP000001431">
    <property type="component" value="Chromosome"/>
</dbReference>
<feature type="binding site" evidence="7">
    <location>
        <position position="17"/>
    </location>
    <ligand>
        <name>ATP</name>
        <dbReference type="ChEBI" id="CHEBI:30616"/>
    </ligand>
</feature>
<evidence type="ECO:0000256" key="1">
    <source>
        <dbReference type="ARBA" id="ARBA00022517"/>
    </source>
</evidence>
<dbReference type="GO" id="GO:0004017">
    <property type="term" value="F:AMP kinase activity"/>
    <property type="evidence" value="ECO:0007669"/>
    <property type="project" value="UniProtKB-UniRule"/>
</dbReference>
<dbReference type="InterPro" id="IPR020618">
    <property type="entry name" value="Adenyl_kinase_AK6"/>
</dbReference>
<reference evidence="8" key="1">
    <citation type="submission" date="2007-02" db="EMBL/GenBank/DDBJ databases">
        <title>Complete sequence of Pyrobaculum calidifontis JCM 11548.</title>
        <authorList>
            <consortium name="US DOE Joint Genome Institute"/>
            <person name="Copeland A."/>
            <person name="Lucas S."/>
            <person name="Lapidus A."/>
            <person name="Barry K."/>
            <person name="Glavina del Rio T."/>
            <person name="Dalin E."/>
            <person name="Tice H."/>
            <person name="Pitluck S."/>
            <person name="Chain P."/>
            <person name="Malfatti S."/>
            <person name="Shin M."/>
            <person name="Vergez L."/>
            <person name="Schmutz J."/>
            <person name="Larimer F."/>
            <person name="Land M."/>
            <person name="Hauser L."/>
            <person name="Kyrpides N."/>
            <person name="Mikhailova N."/>
            <person name="Cozen A.E."/>
            <person name="Fitz-Gibbon S.T."/>
            <person name="House C.H."/>
            <person name="Saltikov C."/>
            <person name="Lowe T.M."/>
            <person name="Richardson P."/>
        </authorList>
    </citation>
    <scope>NUCLEOTIDE SEQUENCE [LARGE SCALE GENOMIC DNA]</scope>
    <source>
        <strain evidence="8">JCM 11548</strain>
    </source>
</reference>
<comment type="caution">
    <text evidence="7">Lacks conserved residue(s) required for the propagation of feature annotation.</text>
</comment>
<keyword evidence="3 7" id="KW-0808">Transferase</keyword>
<feature type="binding site" evidence="7">
    <location>
        <position position="21"/>
    </location>
    <ligand>
        <name>ATP</name>
        <dbReference type="ChEBI" id="CHEBI:30616"/>
    </ligand>
</feature>
<evidence type="ECO:0000256" key="2">
    <source>
        <dbReference type="ARBA" id="ARBA00022552"/>
    </source>
</evidence>
<dbReference type="eggNOG" id="arCOG01038">
    <property type="taxonomic scope" value="Archaea"/>
</dbReference>
<comment type="catalytic activity">
    <reaction evidence="7">
        <text>AMP + ATP = 2 ADP</text>
        <dbReference type="Rhea" id="RHEA:12973"/>
        <dbReference type="ChEBI" id="CHEBI:30616"/>
        <dbReference type="ChEBI" id="CHEBI:456215"/>
        <dbReference type="ChEBI" id="CHEBI:456216"/>
        <dbReference type="EC" id="2.7.4.3"/>
    </reaction>
</comment>
<feature type="binding site" evidence="7">
    <location>
        <position position="22"/>
    </location>
    <ligand>
        <name>ATP</name>
        <dbReference type="ChEBI" id="CHEBI:30616"/>
    </ligand>
</feature>
<feature type="binding site" evidence="7">
    <location>
        <position position="19"/>
    </location>
    <ligand>
        <name>ATP</name>
        <dbReference type="ChEBI" id="CHEBI:30616"/>
    </ligand>
</feature>
<gene>
    <name evidence="8" type="ordered locus">Pcal_1134</name>
</gene>
<dbReference type="HOGENOM" id="CLU_079096_0_0_2"/>